<reference evidence="1" key="1">
    <citation type="submission" date="2019-08" db="EMBL/GenBank/DDBJ databases">
        <authorList>
            <person name="Kucharzyk K."/>
            <person name="Murdoch R.W."/>
            <person name="Higgins S."/>
            <person name="Loffler F."/>
        </authorList>
    </citation>
    <scope>NUCLEOTIDE SEQUENCE</scope>
</reference>
<dbReference type="AntiFam" id="ANF00161">
    <property type="entry name" value="Shadow ORF (opposite leuA)"/>
</dbReference>
<proteinExistence type="predicted"/>
<evidence type="ECO:0000313" key="1">
    <source>
        <dbReference type="EMBL" id="MPM50180.1"/>
    </source>
</evidence>
<comment type="caution">
    <text evidence="1">The sequence shown here is derived from an EMBL/GenBank/DDBJ whole genome shotgun (WGS) entry which is preliminary data.</text>
</comment>
<gene>
    <name evidence="1" type="ORF">SDC9_96916</name>
</gene>
<protein>
    <submittedName>
        <fullName evidence="1">Uncharacterized protein</fullName>
    </submittedName>
</protein>
<dbReference type="EMBL" id="VSSQ01012850">
    <property type="protein sequence ID" value="MPM50180.1"/>
    <property type="molecule type" value="Genomic_DNA"/>
</dbReference>
<name>A0A645AAF3_9ZZZZ</name>
<accession>A0A645AAF3</accession>
<dbReference type="AlphaFoldDB" id="A0A645AAF3"/>
<organism evidence="1">
    <name type="scientific">bioreactor metagenome</name>
    <dbReference type="NCBI Taxonomy" id="1076179"/>
    <lineage>
        <taxon>unclassified sequences</taxon>
        <taxon>metagenomes</taxon>
        <taxon>ecological metagenomes</taxon>
    </lineage>
</organism>
<sequence>MLSTVAPASMAVSNTRQRKSISLLVASSAENSISSQYFFAYRTISPVCSMTSSRVFLSLYSIWISDVAINTWMRGCFAYFTASHELSISFASARERLATVAVCISLAMARTALKSPWDAAANPASITSTPSNSS</sequence>